<protein>
    <submittedName>
        <fullName evidence="1">Uncharacterized protein</fullName>
    </submittedName>
</protein>
<sequence length="114" mass="12773">MTQCVVGKEWMRKSLTARRVAPSFLPLPLFTLNSFSHCLLVKQPLPSSYLNEDTCLTKAYLLFGTVACTSCQIRYTIHIFSSSDIQSTFQGMTLGCIQIINKINIMSSLTWTNG</sequence>
<name>A0A2D4IXZ4_MICLE</name>
<dbReference type="EMBL" id="IACK01139593">
    <property type="protein sequence ID" value="LAA89108.1"/>
    <property type="molecule type" value="Transcribed_RNA"/>
</dbReference>
<reference evidence="1" key="2">
    <citation type="submission" date="2017-11" db="EMBL/GenBank/DDBJ databases">
        <title>Coralsnake Venomics: Analyses of Venom Gland Transcriptomes and Proteomes of Six Brazilian Taxa.</title>
        <authorList>
            <person name="Aird S.D."/>
            <person name="Jorge da Silva N."/>
            <person name="Qiu L."/>
            <person name="Villar-Briones A."/>
            <person name="Aparecida-Saddi V."/>
            <person name="Campos-Telles M.P."/>
            <person name="Grau M."/>
            <person name="Mikheyev A.S."/>
        </authorList>
    </citation>
    <scope>NUCLEOTIDE SEQUENCE</scope>
    <source>
        <tissue evidence="1">Venom_gland</tissue>
    </source>
</reference>
<dbReference type="EMBL" id="IACK01139592">
    <property type="protein sequence ID" value="LAA89106.1"/>
    <property type="molecule type" value="Transcribed_RNA"/>
</dbReference>
<dbReference type="AlphaFoldDB" id="A0A2D4IXZ4"/>
<reference evidence="1" key="1">
    <citation type="submission" date="2017-07" db="EMBL/GenBank/DDBJ databases">
        <authorList>
            <person name="Mikheyev A."/>
            <person name="Grau M."/>
        </authorList>
    </citation>
    <scope>NUCLEOTIDE SEQUENCE</scope>
    <source>
        <tissue evidence="1">Venom_gland</tissue>
    </source>
</reference>
<proteinExistence type="predicted"/>
<accession>A0A2D4IXZ4</accession>
<organism evidence="1">
    <name type="scientific">Micrurus lemniscatus lemniscatus</name>
    <dbReference type="NCBI Taxonomy" id="129467"/>
    <lineage>
        <taxon>Eukaryota</taxon>
        <taxon>Metazoa</taxon>
        <taxon>Chordata</taxon>
        <taxon>Craniata</taxon>
        <taxon>Vertebrata</taxon>
        <taxon>Euteleostomi</taxon>
        <taxon>Lepidosauria</taxon>
        <taxon>Squamata</taxon>
        <taxon>Bifurcata</taxon>
        <taxon>Unidentata</taxon>
        <taxon>Episquamata</taxon>
        <taxon>Toxicofera</taxon>
        <taxon>Serpentes</taxon>
        <taxon>Colubroidea</taxon>
        <taxon>Elapidae</taxon>
        <taxon>Elapinae</taxon>
        <taxon>Micrurus</taxon>
    </lineage>
</organism>
<evidence type="ECO:0000313" key="1">
    <source>
        <dbReference type="EMBL" id="LAA89108.1"/>
    </source>
</evidence>